<gene>
    <name evidence="4" type="ORF">QVN81_12230</name>
    <name evidence="5" type="ORF">QVN84_12600</name>
</gene>
<dbReference type="PANTHER" id="PTHR44858">
    <property type="entry name" value="TETRATRICOPEPTIDE REPEAT PROTEIN 6"/>
    <property type="match status" value="1"/>
</dbReference>
<protein>
    <recommendedName>
        <fullName evidence="8">Tetratricopeptide repeat protein</fullName>
    </recommendedName>
</protein>
<dbReference type="EMBL" id="JAUEIF010000017">
    <property type="protein sequence ID" value="MDN0026348.1"/>
    <property type="molecule type" value="Genomic_DNA"/>
</dbReference>
<dbReference type="PANTHER" id="PTHR44858:SF1">
    <property type="entry name" value="UDP-N-ACETYLGLUCOSAMINE--PEPTIDE N-ACETYLGLUCOSAMINYLTRANSFERASE SPINDLY-RELATED"/>
    <property type="match status" value="1"/>
</dbReference>
<evidence type="ECO:0000313" key="5">
    <source>
        <dbReference type="EMBL" id="MDN0026348.1"/>
    </source>
</evidence>
<dbReference type="PROSITE" id="PS50005">
    <property type="entry name" value="TPR"/>
    <property type="match status" value="1"/>
</dbReference>
<evidence type="ECO:0000256" key="1">
    <source>
        <dbReference type="ARBA" id="ARBA00022737"/>
    </source>
</evidence>
<feature type="repeat" description="TPR" evidence="3">
    <location>
        <begin position="148"/>
        <end position="181"/>
    </location>
</feature>
<dbReference type="InterPro" id="IPR011990">
    <property type="entry name" value="TPR-like_helical_dom_sf"/>
</dbReference>
<dbReference type="Gene3D" id="1.25.40.10">
    <property type="entry name" value="Tetratricopeptide repeat domain"/>
    <property type="match status" value="2"/>
</dbReference>
<dbReference type="SMART" id="SM00028">
    <property type="entry name" value="TPR"/>
    <property type="match status" value="3"/>
</dbReference>
<organism evidence="5 7">
    <name type="scientific">Leyella lascolaii</name>
    <dbReference type="NCBI Taxonomy" id="1776379"/>
    <lineage>
        <taxon>Bacteria</taxon>
        <taxon>Pseudomonadati</taxon>
        <taxon>Bacteroidota</taxon>
        <taxon>Bacteroidia</taxon>
        <taxon>Bacteroidales</taxon>
        <taxon>Prevotellaceae</taxon>
        <taxon>Leyella</taxon>
    </lineage>
</organism>
<dbReference type="AlphaFoldDB" id="A0AAW7JSM8"/>
<sequence>MNKNFFFIILSIFTYFCDRVSAQNYQALRDSLSKATEALSYKPDSLDLRLKKAGWNILLEQWQYARDEYDFVLKQDPNNIAALFYRAFVNEKQKRYNFARLDYENLIKIVPYHFEARLGLALLNHKDKHFTEALNQINKLVELYPDSAIVYAARAGMEMDYKHYELAEFDYSKAIELEPENNNYRLNRINVRIILKRKDDARNDLDILVRNGIPRANLAEYYMKCK</sequence>
<accession>A0AAW7JSM8</accession>
<dbReference type="InterPro" id="IPR050498">
    <property type="entry name" value="Ycf3"/>
</dbReference>
<evidence type="ECO:0000256" key="3">
    <source>
        <dbReference type="PROSITE-ProRule" id="PRU00339"/>
    </source>
</evidence>
<evidence type="ECO:0000313" key="7">
    <source>
        <dbReference type="Proteomes" id="UP001168478"/>
    </source>
</evidence>
<dbReference type="RefSeq" id="WP_286685702.1">
    <property type="nucleotide sequence ID" value="NZ_JAUEIE010000019.1"/>
</dbReference>
<name>A0AAW7JSM8_9BACT</name>
<dbReference type="SUPFAM" id="SSF48452">
    <property type="entry name" value="TPR-like"/>
    <property type="match status" value="2"/>
</dbReference>
<dbReference type="Proteomes" id="UP001167831">
    <property type="component" value="Unassembled WGS sequence"/>
</dbReference>
<reference evidence="5" key="1">
    <citation type="submission" date="2023-06" db="EMBL/GenBank/DDBJ databases">
        <authorList>
            <person name="Zeman M."/>
            <person name="Kubasova T."/>
            <person name="Jahodarova E."/>
            <person name="Nykrynova M."/>
            <person name="Rychlik I."/>
        </authorList>
    </citation>
    <scope>NUCLEOTIDE SEQUENCE</scope>
    <source>
        <strain evidence="5">ET15</strain>
        <strain evidence="4">ET37</strain>
    </source>
</reference>
<proteinExistence type="predicted"/>
<evidence type="ECO:0008006" key="8">
    <source>
        <dbReference type="Google" id="ProtNLM"/>
    </source>
</evidence>
<keyword evidence="2 3" id="KW-0802">TPR repeat</keyword>
<dbReference type="EMBL" id="JAUEIE010000019">
    <property type="protein sequence ID" value="MDN0023775.1"/>
    <property type="molecule type" value="Genomic_DNA"/>
</dbReference>
<keyword evidence="1" id="KW-0677">Repeat</keyword>
<evidence type="ECO:0000313" key="6">
    <source>
        <dbReference type="Proteomes" id="UP001167831"/>
    </source>
</evidence>
<evidence type="ECO:0000313" key="4">
    <source>
        <dbReference type="EMBL" id="MDN0023775.1"/>
    </source>
</evidence>
<dbReference type="Proteomes" id="UP001168478">
    <property type="component" value="Unassembled WGS sequence"/>
</dbReference>
<dbReference type="InterPro" id="IPR019734">
    <property type="entry name" value="TPR_rpt"/>
</dbReference>
<keyword evidence="6" id="KW-1185">Reference proteome</keyword>
<evidence type="ECO:0000256" key="2">
    <source>
        <dbReference type="ARBA" id="ARBA00022803"/>
    </source>
</evidence>
<reference evidence="5" key="2">
    <citation type="submission" date="2023-08" db="EMBL/GenBank/DDBJ databases">
        <title>Identification and characterization of horizontal gene transfer across gut microbiota members of farm animals based on homology search.</title>
        <authorList>
            <person name="Schwarzerova J."/>
            <person name="Nykrynova M."/>
            <person name="Jureckova K."/>
            <person name="Cejkova D."/>
            <person name="Rychlik I."/>
        </authorList>
    </citation>
    <scope>NUCLEOTIDE SEQUENCE</scope>
    <source>
        <strain evidence="5">ET15</strain>
        <strain evidence="4">ET37</strain>
    </source>
</reference>
<comment type="caution">
    <text evidence="5">The sequence shown here is derived from an EMBL/GenBank/DDBJ whole genome shotgun (WGS) entry which is preliminary data.</text>
</comment>